<dbReference type="RefSeq" id="WP_223790802.1">
    <property type="nucleotide sequence ID" value="NZ_JAIOUQ010000003.1"/>
</dbReference>
<comment type="caution">
    <text evidence="2">The sequence shown here is derived from an EMBL/GenBank/DDBJ whole genome shotgun (WGS) entry which is preliminary data.</text>
</comment>
<dbReference type="InterPro" id="IPR005110">
    <property type="entry name" value="MoeA_linker/N"/>
</dbReference>
<dbReference type="SUPFAM" id="SSF63882">
    <property type="entry name" value="MoeA N-terminal region -like"/>
    <property type="match status" value="1"/>
</dbReference>
<protein>
    <submittedName>
        <fullName evidence="2">Molybdopterin molybdotransferase MoeA</fullName>
    </submittedName>
</protein>
<organism evidence="2 3">
    <name type="scientific">Methanobacterium spitsbergense</name>
    <dbReference type="NCBI Taxonomy" id="2874285"/>
    <lineage>
        <taxon>Archaea</taxon>
        <taxon>Methanobacteriati</taxon>
        <taxon>Methanobacteriota</taxon>
        <taxon>Methanomada group</taxon>
        <taxon>Methanobacteria</taxon>
        <taxon>Methanobacteriales</taxon>
        <taxon>Methanobacteriaceae</taxon>
        <taxon>Methanobacterium</taxon>
    </lineage>
</organism>
<evidence type="ECO:0000313" key="2">
    <source>
        <dbReference type="EMBL" id="MBZ2165180.1"/>
    </source>
</evidence>
<reference evidence="3" key="1">
    <citation type="journal article" date="2022" name="Microbiol. Resour. Announc.">
        <title>Draft Genome Sequence of a Methanogenic Archaeon from West Spitsbergen Permafrost.</title>
        <authorList>
            <person name="Trubitsyn V."/>
            <person name="Rivkina E."/>
            <person name="Shcherbakova V."/>
        </authorList>
    </citation>
    <scope>NUCLEOTIDE SEQUENCE [LARGE SCALE GENOMIC DNA]</scope>
    <source>
        <strain evidence="3">VT</strain>
    </source>
</reference>
<dbReference type="Gene3D" id="3.90.105.10">
    <property type="entry name" value="Molybdopterin biosynthesis moea protein, domain 2"/>
    <property type="match status" value="1"/>
</dbReference>
<dbReference type="GO" id="GO:0006777">
    <property type="term" value="P:Mo-molybdopterin cofactor biosynthetic process"/>
    <property type="evidence" value="ECO:0007669"/>
    <property type="project" value="TreeGrafter"/>
</dbReference>
<evidence type="ECO:0000313" key="3">
    <source>
        <dbReference type="Proteomes" id="UP000825933"/>
    </source>
</evidence>
<dbReference type="Pfam" id="PF03453">
    <property type="entry name" value="MoeA_N"/>
    <property type="match status" value="1"/>
</dbReference>
<dbReference type="SUPFAM" id="SSF53218">
    <property type="entry name" value="Molybdenum cofactor biosynthesis proteins"/>
    <property type="match status" value="1"/>
</dbReference>
<sequence>MYHKNLLNVQKTFEIIQKLEWNTKKELINLQNGNSRVLAQEIEVKIDVPPFNRSAMDGYAVIADDVSKASETEPRYLKVVEEIGAGDVSNHVIEFGQAIKIATGAKMPMGSDAVIMEENVEYEGGKIKIVSPVNSNNDVALKGEDLKKGELIISDDQILGPHHLSVIASAGYNEIEVYKKPQIGVIITGNELVEPSTKLTPGKIINSNKFALKGVIEDSMAVAHIQQCSDDSKQLILAVEEAVDKYDAVITTGGTAISKGDLIVDIVEDLGNVPIHGVSIKPGKPFGFGIIKQTPVFMLSGYPVAVAVQYDIFVRNHILKMQKINKKFNFITAIAGENIRSSPDKYNVIRANFKDDTGVVYPIRTKAGINKSILLSNCYIIAEEGTGKIKKHGKCNILKYNTLKIC</sequence>
<dbReference type="InterPro" id="IPR038987">
    <property type="entry name" value="MoeA-like"/>
</dbReference>
<dbReference type="PANTHER" id="PTHR10192">
    <property type="entry name" value="MOLYBDOPTERIN BIOSYNTHESIS PROTEIN"/>
    <property type="match status" value="1"/>
</dbReference>
<dbReference type="SUPFAM" id="SSF63867">
    <property type="entry name" value="MoeA C-terminal domain-like"/>
    <property type="match status" value="1"/>
</dbReference>
<dbReference type="SMART" id="SM00852">
    <property type="entry name" value="MoCF_biosynth"/>
    <property type="match status" value="1"/>
</dbReference>
<dbReference type="InterPro" id="IPR001453">
    <property type="entry name" value="MoaB/Mog_dom"/>
</dbReference>
<dbReference type="GO" id="GO:0061599">
    <property type="term" value="F:molybdopterin molybdotransferase activity"/>
    <property type="evidence" value="ECO:0007669"/>
    <property type="project" value="TreeGrafter"/>
</dbReference>
<keyword evidence="3" id="KW-1185">Reference proteome</keyword>
<proteinExistence type="predicted"/>
<dbReference type="NCBIfam" id="NF045515">
    <property type="entry name" value="Glp_gephyrin"/>
    <property type="match status" value="1"/>
</dbReference>
<dbReference type="PANTHER" id="PTHR10192:SF19">
    <property type="entry name" value="MOLYBDOPTERIN BIOSYNTHESIS PROTEIN MJ0666-RELATED"/>
    <property type="match status" value="1"/>
</dbReference>
<dbReference type="AlphaFoldDB" id="A0A8T5UVH7"/>
<accession>A0A8T5UVH7</accession>
<dbReference type="InterPro" id="IPR036135">
    <property type="entry name" value="MoeA_linker/N_sf"/>
</dbReference>
<dbReference type="Gene3D" id="3.40.980.10">
    <property type="entry name" value="MoaB/Mog-like domain"/>
    <property type="match status" value="1"/>
</dbReference>
<dbReference type="EMBL" id="JAIOUQ010000003">
    <property type="protein sequence ID" value="MBZ2165180.1"/>
    <property type="molecule type" value="Genomic_DNA"/>
</dbReference>
<gene>
    <name evidence="2" type="ORF">K8N75_03865</name>
</gene>
<feature type="domain" description="MoaB/Mog" evidence="1">
    <location>
        <begin position="184"/>
        <end position="320"/>
    </location>
</feature>
<dbReference type="GO" id="GO:0005737">
    <property type="term" value="C:cytoplasm"/>
    <property type="evidence" value="ECO:0007669"/>
    <property type="project" value="TreeGrafter"/>
</dbReference>
<dbReference type="InterPro" id="IPR036425">
    <property type="entry name" value="MoaB/Mog-like_dom_sf"/>
</dbReference>
<dbReference type="Pfam" id="PF00994">
    <property type="entry name" value="MoCF_biosynth"/>
    <property type="match status" value="1"/>
</dbReference>
<dbReference type="NCBIfam" id="TIGR00177">
    <property type="entry name" value="molyb_syn"/>
    <property type="match status" value="1"/>
</dbReference>
<dbReference type="Proteomes" id="UP000825933">
    <property type="component" value="Unassembled WGS sequence"/>
</dbReference>
<dbReference type="CDD" id="cd00887">
    <property type="entry name" value="MoeA"/>
    <property type="match status" value="1"/>
</dbReference>
<name>A0A8T5UVH7_9EURY</name>
<evidence type="ECO:0000259" key="1">
    <source>
        <dbReference type="SMART" id="SM00852"/>
    </source>
</evidence>
<dbReference type="Gene3D" id="2.40.340.10">
    <property type="entry name" value="MoeA, C-terminal, domain IV"/>
    <property type="match status" value="1"/>
</dbReference>
<dbReference type="InterPro" id="IPR036688">
    <property type="entry name" value="MoeA_C_domain_IV_sf"/>
</dbReference>
<dbReference type="Gene3D" id="2.170.190.11">
    <property type="entry name" value="Molybdopterin biosynthesis moea protein, domain 3"/>
    <property type="match status" value="1"/>
</dbReference>